<accession>A0A7H9DRZ7</accession>
<comment type="subcellular location">
    <subcellularLocation>
        <location evidence="1 8">Cell outer membrane</location>
        <topology evidence="1 8">Multi-pass membrane protein</topology>
    </subcellularLocation>
</comment>
<dbReference type="GO" id="GO:0009279">
    <property type="term" value="C:cell outer membrane"/>
    <property type="evidence" value="ECO:0007669"/>
    <property type="project" value="UniProtKB-SubCell"/>
</dbReference>
<dbReference type="PROSITE" id="PS52016">
    <property type="entry name" value="TONB_DEPENDENT_REC_3"/>
    <property type="match status" value="1"/>
</dbReference>
<evidence type="ECO:0000256" key="9">
    <source>
        <dbReference type="RuleBase" id="RU003357"/>
    </source>
</evidence>
<dbReference type="KEGG" id="efal:FH779_07705"/>
<reference evidence="13 14" key="1">
    <citation type="submission" date="2019-06" db="EMBL/GenBank/DDBJ databases">
        <title>Emergence of pandrug resistant Empedobacter falsenii in China.</title>
        <authorList>
            <person name="Dong N."/>
            <person name="Chen S."/>
            <person name="Zhang R."/>
        </authorList>
    </citation>
    <scope>NUCLEOTIDE SEQUENCE [LARGE SCALE GENOMIC DNA]</scope>
    <source>
        <strain evidence="13 14">1681-1</strain>
    </source>
</reference>
<feature type="signal peptide" evidence="10">
    <location>
        <begin position="1"/>
        <end position="18"/>
    </location>
</feature>
<keyword evidence="10" id="KW-0732">Signal</keyword>
<comment type="similarity">
    <text evidence="8 9">Belongs to the TonB-dependent receptor family.</text>
</comment>
<dbReference type="InterPro" id="IPR023997">
    <property type="entry name" value="TonB-dep_OMP_SusC/RagA_CS"/>
</dbReference>
<dbReference type="Gene3D" id="2.40.170.20">
    <property type="entry name" value="TonB-dependent receptor, beta-barrel domain"/>
    <property type="match status" value="1"/>
</dbReference>
<dbReference type="InterPro" id="IPR039426">
    <property type="entry name" value="TonB-dep_rcpt-like"/>
</dbReference>
<proteinExistence type="inferred from homology"/>
<keyword evidence="5 9" id="KW-0798">TonB box</keyword>
<dbReference type="InterPro" id="IPR012910">
    <property type="entry name" value="Plug_dom"/>
</dbReference>
<keyword evidence="2 8" id="KW-0813">Transport</keyword>
<keyword evidence="6 8" id="KW-0472">Membrane</keyword>
<evidence type="ECO:0000256" key="3">
    <source>
        <dbReference type="ARBA" id="ARBA00022452"/>
    </source>
</evidence>
<keyword evidence="4 8" id="KW-0812">Transmembrane</keyword>
<evidence type="ECO:0000256" key="5">
    <source>
        <dbReference type="ARBA" id="ARBA00023077"/>
    </source>
</evidence>
<dbReference type="InterPro" id="IPR023996">
    <property type="entry name" value="TonB-dep_OMP_SusC/RagA"/>
</dbReference>
<dbReference type="InterPro" id="IPR000531">
    <property type="entry name" value="Beta-barrel_TonB"/>
</dbReference>
<sequence>MKKYFLPLFILGSFCVNAQVTNDSIQIGDPFESDSIILDQAVVVGYGTVKKSDLTSAVSSANAKDITQIASTTAMQSLQGKLAGVNIINTDTPGGTPTVLVRGMGTALGGKAPLYVVDGLIVPNINNINPNDIEKIDVLKDAASSAIYGVRGANGVVVVTTKRGKTGKIRVNYDSYIGVRNTMNMVDMADANQYITYFNEQRKATGGSLISTNQKYNTNWFDEMLTTGQLISNNVSLAGAGENINYMFSINNFEEKGILEGNNFKRTTVRSNNDYKLFDGILKIKQNVSATFSRENPKPYGAFDVAYRQSPLVPVKYDNGRWGLPIFNTTTGEVTYVAKPGEVTSNLNSHGNPMSTLYYDNQKANSTTLQGNIEAELKLTKGLTVTSRAGGTKYWYKYREFNPIKERWIAGNPIRTAAEFEGLKAKNPASSTYMNNSLNLNNVETFRWSWENFVTFDRKFGDHSFNVVAGVSAEKMGIGQYSDITVYDVPDKEQYWSAHHASGQYKAAMDQNNYTPIAYASYFARLQYNYANKYYVSGIIRRDGSSQFKQNEKYWGTFPSVSAAWNISNEEFLKDSNVISFLKLRGGWGRLGNADVPYNYTTITTSTGSDNANYVFGPGQDLIYGAYIGSPAYDISWEIVDEWSAGLDFELLKGKLSGSLDYYNKTTKNAILNIKQIGSSPYEKDFYDHAAKVVNQGFEIALNYRNETAGGLRYSIGGNFNYNENEVKSVKEGYSGMTGGSLGNGQIAKRLEAGQPLGSFWLYEVEGVWQTQDEINSNAHLSSARPGHLRYKDQNGDGVIDDRDKKFMGSYIPKYNYGINVSLEYKNFDLTISGYGAGGNKIYNGIKNTRLGGENITVDMFNDRWTGAGSTNSHPGAERDQVASSYYLEKGNYFKLSNMTIGYNFRDKIDFIRNLRLYVSAQNVFMITKYSGFTPELTLDNVKGKRYDGSPYGTTGMDFSAYPNVRTFLVGLNVEF</sequence>
<evidence type="ECO:0000256" key="1">
    <source>
        <dbReference type="ARBA" id="ARBA00004571"/>
    </source>
</evidence>
<dbReference type="AlphaFoldDB" id="A0A7H9DRZ7"/>
<dbReference type="Pfam" id="PF00593">
    <property type="entry name" value="TonB_dep_Rec_b-barrel"/>
    <property type="match status" value="1"/>
</dbReference>
<dbReference type="SUPFAM" id="SSF56935">
    <property type="entry name" value="Porins"/>
    <property type="match status" value="1"/>
</dbReference>
<dbReference type="InterPro" id="IPR036942">
    <property type="entry name" value="Beta-barrel_TonB_sf"/>
</dbReference>
<organism evidence="13 14">
    <name type="scientific">Empedobacter falsenii</name>
    <dbReference type="NCBI Taxonomy" id="343874"/>
    <lineage>
        <taxon>Bacteria</taxon>
        <taxon>Pseudomonadati</taxon>
        <taxon>Bacteroidota</taxon>
        <taxon>Flavobacteriia</taxon>
        <taxon>Flavobacteriales</taxon>
        <taxon>Weeksellaceae</taxon>
        <taxon>Empedobacter</taxon>
    </lineage>
</organism>
<evidence type="ECO:0000256" key="6">
    <source>
        <dbReference type="ARBA" id="ARBA00023136"/>
    </source>
</evidence>
<dbReference type="Gene3D" id="2.170.130.10">
    <property type="entry name" value="TonB-dependent receptor, plug domain"/>
    <property type="match status" value="1"/>
</dbReference>
<feature type="domain" description="TonB-dependent receptor-like beta-barrel" evidence="11">
    <location>
        <begin position="313"/>
        <end position="924"/>
    </location>
</feature>
<dbReference type="EMBL" id="CP040908">
    <property type="protein sequence ID" value="QLL57968.1"/>
    <property type="molecule type" value="Genomic_DNA"/>
</dbReference>
<name>A0A7H9DRZ7_9FLAO</name>
<evidence type="ECO:0000259" key="11">
    <source>
        <dbReference type="Pfam" id="PF00593"/>
    </source>
</evidence>
<keyword evidence="7 8" id="KW-0998">Cell outer membrane</keyword>
<evidence type="ECO:0000256" key="8">
    <source>
        <dbReference type="PROSITE-ProRule" id="PRU01360"/>
    </source>
</evidence>
<dbReference type="RefSeq" id="WP_180906617.1">
    <property type="nucleotide sequence ID" value="NZ_CP040908.1"/>
</dbReference>
<evidence type="ECO:0000313" key="14">
    <source>
        <dbReference type="Proteomes" id="UP000510643"/>
    </source>
</evidence>
<feature type="domain" description="TonB-dependent receptor plug" evidence="12">
    <location>
        <begin position="51"/>
        <end position="156"/>
    </location>
</feature>
<dbReference type="Pfam" id="PF07715">
    <property type="entry name" value="Plug"/>
    <property type="match status" value="1"/>
</dbReference>
<dbReference type="NCBIfam" id="TIGR04056">
    <property type="entry name" value="OMP_RagA_SusC"/>
    <property type="match status" value="1"/>
</dbReference>
<dbReference type="GeneID" id="78401333"/>
<gene>
    <name evidence="13" type="ORF">FH779_07705</name>
</gene>
<evidence type="ECO:0000256" key="2">
    <source>
        <dbReference type="ARBA" id="ARBA00022448"/>
    </source>
</evidence>
<dbReference type="NCBIfam" id="TIGR04057">
    <property type="entry name" value="SusC_RagA_signa"/>
    <property type="match status" value="1"/>
</dbReference>
<evidence type="ECO:0000259" key="12">
    <source>
        <dbReference type="Pfam" id="PF07715"/>
    </source>
</evidence>
<keyword evidence="14" id="KW-1185">Reference proteome</keyword>
<evidence type="ECO:0000256" key="4">
    <source>
        <dbReference type="ARBA" id="ARBA00022692"/>
    </source>
</evidence>
<evidence type="ECO:0000256" key="7">
    <source>
        <dbReference type="ARBA" id="ARBA00023237"/>
    </source>
</evidence>
<dbReference type="InterPro" id="IPR037066">
    <property type="entry name" value="Plug_dom_sf"/>
</dbReference>
<feature type="chain" id="PRO_5028919962" evidence="10">
    <location>
        <begin position="19"/>
        <end position="976"/>
    </location>
</feature>
<evidence type="ECO:0000256" key="10">
    <source>
        <dbReference type="SAM" id="SignalP"/>
    </source>
</evidence>
<protein>
    <submittedName>
        <fullName evidence="13">SusC/RagA family TonB-linked outer membrane protein</fullName>
    </submittedName>
</protein>
<keyword evidence="3 8" id="KW-1134">Transmembrane beta strand</keyword>
<evidence type="ECO:0000313" key="13">
    <source>
        <dbReference type="EMBL" id="QLL57968.1"/>
    </source>
</evidence>
<dbReference type="Proteomes" id="UP000510643">
    <property type="component" value="Chromosome"/>
</dbReference>